<protein>
    <recommendedName>
        <fullName evidence="11">3-oxo-tetronate kinase</fullName>
        <ecNumber evidence="10">2.7.1.217</ecNumber>
    </recommendedName>
    <alternativeName>
        <fullName evidence="12">3-dehydrotetronate 4-kinase</fullName>
    </alternativeName>
</protein>
<accession>A0AAE2VYU4</accession>
<evidence type="ECO:0000256" key="11">
    <source>
        <dbReference type="ARBA" id="ARBA00039461"/>
    </source>
</evidence>
<dbReference type="InterPro" id="IPR010737">
    <property type="entry name" value="4-carb_acid_sugar_kinase_N"/>
</dbReference>
<dbReference type="GO" id="GO:0005524">
    <property type="term" value="F:ATP binding"/>
    <property type="evidence" value="ECO:0007669"/>
    <property type="project" value="UniProtKB-KW"/>
</dbReference>
<evidence type="ECO:0000256" key="3">
    <source>
        <dbReference type="ARBA" id="ARBA00022741"/>
    </source>
</evidence>
<name>A0AAE2VYU4_9RHOB</name>
<keyword evidence="16" id="KW-1185">Reference proteome</keyword>
<comment type="function">
    <text evidence="9">Catalyzes the ATP-dependent phosphorylation of 3-oxo-tetronate to 3-oxo-tetronate 4-phosphate.</text>
</comment>
<evidence type="ECO:0000313" key="16">
    <source>
        <dbReference type="Proteomes" id="UP000732193"/>
    </source>
</evidence>
<feature type="domain" description="Four-carbon acid sugar kinase N-terminal" evidence="13">
    <location>
        <begin position="3"/>
        <end position="223"/>
    </location>
</feature>
<dbReference type="EMBL" id="JAFBRM010000003">
    <property type="protein sequence ID" value="MBM1714336.1"/>
    <property type="molecule type" value="Genomic_DNA"/>
</dbReference>
<keyword evidence="5" id="KW-0067">ATP-binding</keyword>
<reference evidence="15 16" key="1">
    <citation type="submission" date="2021-01" db="EMBL/GenBank/DDBJ databases">
        <title>Diatom-associated Roseobacters Show Island Model of Population Structure.</title>
        <authorList>
            <person name="Qu L."/>
            <person name="Feng X."/>
            <person name="Chen Y."/>
            <person name="Li L."/>
            <person name="Wang X."/>
            <person name="Hu Z."/>
            <person name="Wang H."/>
            <person name="Luo H."/>
        </authorList>
    </citation>
    <scope>NUCLEOTIDE SEQUENCE [LARGE SCALE GENOMIC DNA]</scope>
    <source>
        <strain evidence="15 16">TR60-84</strain>
    </source>
</reference>
<evidence type="ECO:0000256" key="7">
    <source>
        <dbReference type="ARBA" id="ARBA00035898"/>
    </source>
</evidence>
<evidence type="ECO:0000256" key="9">
    <source>
        <dbReference type="ARBA" id="ARBA00037335"/>
    </source>
</evidence>
<gene>
    <name evidence="15" type="ORF">JQV55_12270</name>
</gene>
<dbReference type="InterPro" id="IPR031475">
    <property type="entry name" value="NBD_C"/>
</dbReference>
<keyword evidence="4 15" id="KW-0418">Kinase</keyword>
<organism evidence="15 16">
    <name type="scientific">Sulfitobacter geojensis</name>
    <dbReference type="NCBI Taxonomy" id="1342299"/>
    <lineage>
        <taxon>Bacteria</taxon>
        <taxon>Pseudomonadati</taxon>
        <taxon>Pseudomonadota</taxon>
        <taxon>Alphaproteobacteria</taxon>
        <taxon>Rhodobacterales</taxon>
        <taxon>Roseobacteraceae</taxon>
        <taxon>Sulfitobacter</taxon>
    </lineage>
</organism>
<dbReference type="RefSeq" id="WP_203242485.1">
    <property type="nucleotide sequence ID" value="NZ_JAFBRH010000003.1"/>
</dbReference>
<dbReference type="InterPro" id="IPR037051">
    <property type="entry name" value="4-carb_acid_sugar_kinase_N_sf"/>
</dbReference>
<comment type="similarity">
    <text evidence="1">Belongs to the four-carbon acid sugar kinase family.</text>
</comment>
<comment type="caution">
    <text evidence="15">The sequence shown here is derived from an EMBL/GenBank/DDBJ whole genome shotgun (WGS) entry which is preliminary data.</text>
</comment>
<evidence type="ECO:0000259" key="14">
    <source>
        <dbReference type="Pfam" id="PF17042"/>
    </source>
</evidence>
<dbReference type="GO" id="GO:0016301">
    <property type="term" value="F:kinase activity"/>
    <property type="evidence" value="ECO:0007669"/>
    <property type="project" value="UniProtKB-KW"/>
</dbReference>
<dbReference type="Pfam" id="PF17042">
    <property type="entry name" value="NBD_C"/>
    <property type="match status" value="1"/>
</dbReference>
<comment type="catalytic activity">
    <reaction evidence="7">
        <text>3-dehydro-L-erythronate + ATP = 3-dehydro-4-O-phospho-L-erythronate + ADP + H(+)</text>
        <dbReference type="Rhea" id="RHEA:52552"/>
        <dbReference type="ChEBI" id="CHEBI:15378"/>
        <dbReference type="ChEBI" id="CHEBI:30616"/>
        <dbReference type="ChEBI" id="CHEBI:136592"/>
        <dbReference type="ChEBI" id="CHEBI:136670"/>
        <dbReference type="ChEBI" id="CHEBI:456216"/>
        <dbReference type="EC" id="2.7.1.217"/>
    </reaction>
</comment>
<sequence>MKLGVIADDFTGASDIALTLAEGGMSCVQYVGTPSTPAQPDVEAGVVSLKSRTVSAGDAVAQSLAACDWLTAQGCSQIVFKVCSTFDSTAQGNIGPVAEALADHLGEAQVIVCPAFPESGRSVYQGHLFVGDKLLNASGMQDHPLTPMTDADLRTVLAAQTAWPISHIATDIVFSGGDAIAAAMPRTPAMIIVDAIRDDDLRAIAQAARSRKLLVGGSGIAIGLPANFGAVPATPDWQPTTGAGVVLSGSCSTATRGQVAAYAKVAPSLEITPEDIMAGRINVDETADWALAKDTAPLIYSSADPASVKAAQQKYGRDRLAHAIEGFFTDLTRALAVRGLARLVVAGGETSGAVVAGLGCSAFSVGPRLAAGVPMLKADNHQMAVALKSGNFGAADFFAHALLRMSEL</sequence>
<dbReference type="Proteomes" id="UP000732193">
    <property type="component" value="Unassembled WGS sequence"/>
</dbReference>
<dbReference type="SUPFAM" id="SSF142764">
    <property type="entry name" value="YgbK-like"/>
    <property type="match status" value="1"/>
</dbReference>
<dbReference type="Pfam" id="PF07005">
    <property type="entry name" value="SBD_N"/>
    <property type="match status" value="1"/>
</dbReference>
<evidence type="ECO:0000256" key="2">
    <source>
        <dbReference type="ARBA" id="ARBA00022679"/>
    </source>
</evidence>
<evidence type="ECO:0000256" key="12">
    <source>
        <dbReference type="ARBA" id="ARBA00041377"/>
    </source>
</evidence>
<evidence type="ECO:0000256" key="5">
    <source>
        <dbReference type="ARBA" id="ARBA00022840"/>
    </source>
</evidence>
<evidence type="ECO:0000256" key="6">
    <source>
        <dbReference type="ARBA" id="ARBA00023277"/>
    </source>
</evidence>
<dbReference type="Gene3D" id="3.40.50.10840">
    <property type="entry name" value="Putative sugar-binding, N-terminal domain"/>
    <property type="match status" value="1"/>
</dbReference>
<dbReference type="NCBIfam" id="NF043035">
    <property type="entry name" value="OxoTetrKin"/>
    <property type="match status" value="1"/>
</dbReference>
<dbReference type="AlphaFoldDB" id="A0AAE2VYU4"/>
<evidence type="ECO:0000256" key="8">
    <source>
        <dbReference type="ARBA" id="ARBA00036346"/>
    </source>
</evidence>
<comment type="catalytic activity">
    <reaction evidence="8">
        <text>3-dehydro-D-erythronate + ATP = 3-dehydro-4-O-phospho-D-erythronate + ADP + H(+)</text>
        <dbReference type="Rhea" id="RHEA:52556"/>
        <dbReference type="ChEBI" id="CHEBI:15378"/>
        <dbReference type="ChEBI" id="CHEBI:30616"/>
        <dbReference type="ChEBI" id="CHEBI:57958"/>
        <dbReference type="ChEBI" id="CHEBI:136593"/>
        <dbReference type="ChEBI" id="CHEBI:456216"/>
        <dbReference type="EC" id="2.7.1.217"/>
    </reaction>
</comment>
<evidence type="ECO:0000256" key="1">
    <source>
        <dbReference type="ARBA" id="ARBA00005715"/>
    </source>
</evidence>
<dbReference type="InterPro" id="IPR050007">
    <property type="entry name" value="OtnK"/>
</dbReference>
<dbReference type="InterPro" id="IPR042213">
    <property type="entry name" value="NBD_C_sf"/>
</dbReference>
<keyword evidence="3" id="KW-0547">Nucleotide-binding</keyword>
<dbReference type="EC" id="2.7.1.217" evidence="10"/>
<evidence type="ECO:0000256" key="4">
    <source>
        <dbReference type="ARBA" id="ARBA00022777"/>
    </source>
</evidence>
<keyword evidence="6" id="KW-0119">Carbohydrate metabolism</keyword>
<feature type="domain" description="Four-carbon acid sugar kinase nucleotide binding" evidence="14">
    <location>
        <begin position="245"/>
        <end position="398"/>
    </location>
</feature>
<evidence type="ECO:0000259" key="13">
    <source>
        <dbReference type="Pfam" id="PF07005"/>
    </source>
</evidence>
<dbReference type="Gene3D" id="3.40.980.20">
    <property type="entry name" value="Four-carbon acid sugar kinase, nucleotide binding domain"/>
    <property type="match status" value="1"/>
</dbReference>
<proteinExistence type="inferred from homology"/>
<keyword evidence="2" id="KW-0808">Transferase</keyword>
<evidence type="ECO:0000256" key="10">
    <source>
        <dbReference type="ARBA" id="ARBA00039095"/>
    </source>
</evidence>
<evidence type="ECO:0000313" key="15">
    <source>
        <dbReference type="EMBL" id="MBM1714336.1"/>
    </source>
</evidence>